<evidence type="ECO:0000313" key="2">
    <source>
        <dbReference type="EMBL" id="MEZ6854183.1"/>
    </source>
</evidence>
<reference evidence="2 3" key="1">
    <citation type="submission" date="2024-07" db="EMBL/GenBank/DDBJ databases">
        <title>Active virus-host system and metabolic interactions in a Lokiarchaeon culture.</title>
        <authorList>
            <person name="Ponce Toledo R.I."/>
            <person name="Rodrigues Oliveira T."/>
            <person name="Schleper C."/>
        </authorList>
    </citation>
    <scope>NUCLEOTIDE SEQUENCE [LARGE SCALE GENOMIC DNA]</scope>
    <source>
        <strain evidence="2 3">B35</strain>
    </source>
</reference>
<protein>
    <submittedName>
        <fullName evidence="2">Uncharacterized protein</fullName>
    </submittedName>
</protein>
<dbReference type="EMBL" id="JBFSOO010000008">
    <property type="protein sequence ID" value="MEZ6854183.1"/>
    <property type="molecule type" value="Genomic_DNA"/>
</dbReference>
<accession>A0ABV4JTX0</accession>
<keyword evidence="1" id="KW-0472">Membrane</keyword>
<evidence type="ECO:0000313" key="3">
    <source>
        <dbReference type="Proteomes" id="UP001568358"/>
    </source>
</evidence>
<dbReference type="RefSeq" id="WP_371150726.1">
    <property type="nucleotide sequence ID" value="NZ_JBFSOO010000008.1"/>
</dbReference>
<comment type="caution">
    <text evidence="2">The sequence shown here is derived from an EMBL/GenBank/DDBJ whole genome shotgun (WGS) entry which is preliminary data.</text>
</comment>
<proteinExistence type="predicted"/>
<feature type="transmembrane region" description="Helical" evidence="1">
    <location>
        <begin position="12"/>
        <end position="31"/>
    </location>
</feature>
<organism evidence="2 3">
    <name type="scientific">Halodesulfovibrio aestuarii</name>
    <dbReference type="NCBI Taxonomy" id="126333"/>
    <lineage>
        <taxon>Bacteria</taxon>
        <taxon>Pseudomonadati</taxon>
        <taxon>Thermodesulfobacteriota</taxon>
        <taxon>Desulfovibrionia</taxon>
        <taxon>Desulfovibrionales</taxon>
        <taxon>Desulfovibrionaceae</taxon>
        <taxon>Halodesulfovibrio</taxon>
    </lineage>
</organism>
<sequence>MGKKQVTFKHVGLTLLGCLAVFVAVIAFMIATDGEMSSEKQSQVVQSQQEALSPTPEQLTAGIAERIQKWGDECPFTFKIIEYEKRTVRLNADFSEDQYMTMELARSAADDIVQGALNALIKHGRNPADEFMSVICWTHQPAGEGATGKKLTRVFGRSYYDYNTDSIEWKDYTP</sequence>
<name>A0ABV4JTX0_9BACT</name>
<keyword evidence="3" id="KW-1185">Reference proteome</keyword>
<dbReference type="Proteomes" id="UP001568358">
    <property type="component" value="Unassembled WGS sequence"/>
</dbReference>
<keyword evidence="1" id="KW-0812">Transmembrane</keyword>
<evidence type="ECO:0000256" key="1">
    <source>
        <dbReference type="SAM" id="Phobius"/>
    </source>
</evidence>
<keyword evidence="1" id="KW-1133">Transmembrane helix</keyword>
<gene>
    <name evidence="2" type="ORF">AB2Z07_11700</name>
</gene>